<organism evidence="2 3">
    <name type="scientific">Glarea lozoyensis (strain ATCC 20868 / MF5171)</name>
    <dbReference type="NCBI Taxonomy" id="1116229"/>
    <lineage>
        <taxon>Eukaryota</taxon>
        <taxon>Fungi</taxon>
        <taxon>Dikarya</taxon>
        <taxon>Ascomycota</taxon>
        <taxon>Pezizomycotina</taxon>
        <taxon>Leotiomycetes</taxon>
        <taxon>Helotiales</taxon>
        <taxon>Helotiaceae</taxon>
        <taxon>Glarea</taxon>
    </lineage>
</organism>
<gene>
    <name evidence="2" type="ORF">GLAREA_06546</name>
</gene>
<sequence>MPPKRKYLVIDDSDDDTDASIELISMGHTPIDRHTPIDQQIPIGQQSSSIQPLSSTRTSTSGRPFSFGRQSSIDQHTSGQQTPIAQPSAAQNPSDNGRGYICSPHTTQLEAQSIRSTSSPELAFLPRIRDLYGPNVYPSDFLPLGEGPSSAGDGTNMSEAYFMLFATSSPRLPAQEIKQKFEGLCARGLVEEQDHFASLLDTIAAQMMEIRIFTGRSGDAQKRLGVTAADLKAVVNGWDAWIKKEKLNLKSIADYRAEAVKRKSKVPANEALRIKETSLLRDRGINLDGTPVGEVVEAQGEEEEARIEGEDV</sequence>
<dbReference type="HOGENOM" id="CLU_891508_0_0_1"/>
<evidence type="ECO:0000313" key="3">
    <source>
        <dbReference type="Proteomes" id="UP000016922"/>
    </source>
</evidence>
<feature type="compositionally biased region" description="Polar residues" evidence="1">
    <location>
        <begin position="56"/>
        <end position="95"/>
    </location>
</feature>
<dbReference type="EMBL" id="KE145358">
    <property type="protein sequence ID" value="EPE33533.1"/>
    <property type="molecule type" value="Genomic_DNA"/>
</dbReference>
<dbReference type="RefSeq" id="XP_008080150.1">
    <property type="nucleotide sequence ID" value="XM_008081959.1"/>
</dbReference>
<dbReference type="GeneID" id="19465599"/>
<protein>
    <submittedName>
        <fullName evidence="2">Uncharacterized protein</fullName>
    </submittedName>
</protein>
<proteinExistence type="predicted"/>
<dbReference type="AlphaFoldDB" id="S3E543"/>
<keyword evidence="3" id="KW-1185">Reference proteome</keyword>
<evidence type="ECO:0000313" key="2">
    <source>
        <dbReference type="EMBL" id="EPE33533.1"/>
    </source>
</evidence>
<dbReference type="KEGG" id="glz:GLAREA_06546"/>
<evidence type="ECO:0000256" key="1">
    <source>
        <dbReference type="SAM" id="MobiDB-lite"/>
    </source>
</evidence>
<name>S3E543_GLAL2</name>
<dbReference type="Proteomes" id="UP000016922">
    <property type="component" value="Unassembled WGS sequence"/>
</dbReference>
<feature type="compositionally biased region" description="Low complexity" evidence="1">
    <location>
        <begin position="37"/>
        <end position="55"/>
    </location>
</feature>
<reference evidence="2 3" key="1">
    <citation type="journal article" date="2013" name="BMC Genomics">
        <title>Genomics-driven discovery of the pneumocandin biosynthetic gene cluster in the fungus Glarea lozoyensis.</title>
        <authorList>
            <person name="Chen L."/>
            <person name="Yue Q."/>
            <person name="Zhang X."/>
            <person name="Xiang M."/>
            <person name="Wang C."/>
            <person name="Li S."/>
            <person name="Che Y."/>
            <person name="Ortiz-Lopez F.J."/>
            <person name="Bills G.F."/>
            <person name="Liu X."/>
            <person name="An Z."/>
        </authorList>
    </citation>
    <scope>NUCLEOTIDE SEQUENCE [LARGE SCALE GENOMIC DNA]</scope>
    <source>
        <strain evidence="3">ATCC 20868 / MF5171</strain>
    </source>
</reference>
<feature type="region of interest" description="Disordered" evidence="1">
    <location>
        <begin position="1"/>
        <end position="103"/>
    </location>
</feature>
<accession>S3E543</accession>